<name>A0A9P1GVB4_9PEZI</name>
<dbReference type="Pfam" id="PF13450">
    <property type="entry name" value="NAD_binding_8"/>
    <property type="match status" value="1"/>
</dbReference>
<dbReference type="InterPro" id="IPR036188">
    <property type="entry name" value="FAD/NAD-bd_sf"/>
</dbReference>
<comment type="caution">
    <text evidence="1">The sequence shown here is derived from an EMBL/GenBank/DDBJ whole genome shotgun (WGS) entry which is preliminary data.</text>
</comment>
<sequence>MAASDLRIELADSAEDIERGFHCACETFGRQTADGIWIAMNPGWDTPAGYERGVKGMTERWRGVANDLDGNPTIAFVKATLPDPERDGARVAVGMAIWVQASVVEGRGLPPIEDFSLATDLNALYPDNPAEQTPGIASKLVQWGLDEAKRRGGLEAITEASSMGRHVYNRLGFQQEGPEIEYIVDEQFKDRQRPSNIFMRTGVNVPGARSSGVTSPSWEGASGAHAAVLLKEDFGASIVVVEKQGRLGGHVATHVDDKGSLYEYGVQSFLDYGEALSFFARFNVTTGTPRAVLGLPRPEDIPEDLLLPFGEFAKKYNLDAAMPQMFQVPGPGVPEWVDGLTLHVLQVFGAPMARALSGKVAGFAPTSHNNTELYGRIGSSLGKDVLYSSVIIDAKRDDDGVELVARSESGEEYVIIAKKLLIAFEPTLDVLEPFDLDDDEAGILANSSTPESTPVSYYNFPKSPILARFDYMGSDSDYFRVLITGDEGFEEADAKALVRDSIANLIEGGALPDGNVDDLEFVAFVDHGPMHLRASSEALQAGFIQDQYALQGHRSTWYTGAAWSVQFTTILWAFNDILLPKIVQGLE</sequence>
<dbReference type="EMBL" id="CALLCH030000001">
    <property type="protein sequence ID" value="CAI4211276.1"/>
    <property type="molecule type" value="Genomic_DNA"/>
</dbReference>
<organism evidence="1 2">
    <name type="scientific">Parascedosporium putredinis</name>
    <dbReference type="NCBI Taxonomy" id="1442378"/>
    <lineage>
        <taxon>Eukaryota</taxon>
        <taxon>Fungi</taxon>
        <taxon>Dikarya</taxon>
        <taxon>Ascomycota</taxon>
        <taxon>Pezizomycotina</taxon>
        <taxon>Sordariomycetes</taxon>
        <taxon>Hypocreomycetidae</taxon>
        <taxon>Microascales</taxon>
        <taxon>Microascaceae</taxon>
        <taxon>Parascedosporium</taxon>
    </lineage>
</organism>
<evidence type="ECO:0000313" key="1">
    <source>
        <dbReference type="EMBL" id="CAI4211276.1"/>
    </source>
</evidence>
<dbReference type="AlphaFoldDB" id="A0A9P1GVB4"/>
<proteinExistence type="predicted"/>
<dbReference type="Gene3D" id="3.40.630.30">
    <property type="match status" value="1"/>
</dbReference>
<dbReference type="Gene3D" id="3.90.660.20">
    <property type="entry name" value="Protoporphyrinogen oxidase, mitochondrial, domain 2"/>
    <property type="match status" value="1"/>
</dbReference>
<dbReference type="SUPFAM" id="SSF51905">
    <property type="entry name" value="FAD/NAD(P)-binding domain"/>
    <property type="match status" value="1"/>
</dbReference>
<reference evidence="1" key="1">
    <citation type="submission" date="2022-11" db="EMBL/GenBank/DDBJ databases">
        <authorList>
            <person name="Scott C."/>
            <person name="Bruce N."/>
        </authorList>
    </citation>
    <scope>NUCLEOTIDE SEQUENCE</scope>
</reference>
<keyword evidence="2" id="KW-1185">Reference proteome</keyword>
<dbReference type="Gene3D" id="3.50.50.60">
    <property type="entry name" value="FAD/NAD(P)-binding domain"/>
    <property type="match status" value="1"/>
</dbReference>
<dbReference type="Proteomes" id="UP000838763">
    <property type="component" value="Unassembled WGS sequence"/>
</dbReference>
<accession>A0A9P1GVB4</accession>
<gene>
    <name evidence="1" type="ORF">PPNO1_LOCUS1072</name>
</gene>
<dbReference type="InterPro" id="IPR016181">
    <property type="entry name" value="Acyl_CoA_acyltransferase"/>
</dbReference>
<dbReference type="OrthoDB" id="68575at2759"/>
<dbReference type="SUPFAM" id="SSF55729">
    <property type="entry name" value="Acyl-CoA N-acyltransferases (Nat)"/>
    <property type="match status" value="1"/>
</dbReference>
<evidence type="ECO:0000313" key="2">
    <source>
        <dbReference type="Proteomes" id="UP000838763"/>
    </source>
</evidence>
<protein>
    <submittedName>
        <fullName evidence="1">Uncharacterized protein</fullName>
    </submittedName>
</protein>